<organism evidence="1 2">
    <name type="scientific">Gossypium arboreum</name>
    <name type="common">Tree cotton</name>
    <name type="synonym">Gossypium nanking</name>
    <dbReference type="NCBI Taxonomy" id="29729"/>
    <lineage>
        <taxon>Eukaryota</taxon>
        <taxon>Viridiplantae</taxon>
        <taxon>Streptophyta</taxon>
        <taxon>Embryophyta</taxon>
        <taxon>Tracheophyta</taxon>
        <taxon>Spermatophyta</taxon>
        <taxon>Magnoliopsida</taxon>
        <taxon>eudicotyledons</taxon>
        <taxon>Gunneridae</taxon>
        <taxon>Pentapetalae</taxon>
        <taxon>rosids</taxon>
        <taxon>malvids</taxon>
        <taxon>Malvales</taxon>
        <taxon>Malvaceae</taxon>
        <taxon>Malvoideae</taxon>
        <taxon>Gossypium</taxon>
    </lineage>
</organism>
<dbReference type="AlphaFoldDB" id="A0A0B0NFB2"/>
<sequence length="38" mass="4397">MKQLLRLIVLLILKTLITELLLNNTCLSEVKLKLTFRG</sequence>
<evidence type="ECO:0000313" key="2">
    <source>
        <dbReference type="Proteomes" id="UP000032142"/>
    </source>
</evidence>
<accession>A0A0B0NFB2</accession>
<protein>
    <submittedName>
        <fullName evidence="1">Uncharacterized protein</fullName>
    </submittedName>
</protein>
<reference evidence="2" key="1">
    <citation type="submission" date="2014-09" db="EMBL/GenBank/DDBJ databases">
        <authorList>
            <person name="Mudge J."/>
            <person name="Ramaraj T."/>
            <person name="Lindquist I.E."/>
            <person name="Bharti A.K."/>
            <person name="Sundararajan A."/>
            <person name="Cameron C.T."/>
            <person name="Woodward J.E."/>
            <person name="May G.D."/>
            <person name="Brubaker C."/>
            <person name="Broadhvest J."/>
            <person name="Wilkins T.A."/>
        </authorList>
    </citation>
    <scope>NUCLEOTIDE SEQUENCE</scope>
    <source>
        <strain evidence="2">cv. AKA8401</strain>
    </source>
</reference>
<proteinExistence type="predicted"/>
<gene>
    <name evidence="1" type="ORF">F383_09685</name>
</gene>
<dbReference type="EMBL" id="KN396056">
    <property type="protein sequence ID" value="KHG11550.1"/>
    <property type="molecule type" value="Genomic_DNA"/>
</dbReference>
<name>A0A0B0NFB2_GOSAR</name>
<dbReference type="Proteomes" id="UP000032142">
    <property type="component" value="Unassembled WGS sequence"/>
</dbReference>
<evidence type="ECO:0000313" key="1">
    <source>
        <dbReference type="EMBL" id="KHG11550.1"/>
    </source>
</evidence>
<keyword evidence="2" id="KW-1185">Reference proteome</keyword>